<evidence type="ECO:0000313" key="1">
    <source>
        <dbReference type="EMBL" id="MBX73920.1"/>
    </source>
</evidence>
<sequence length="42" mass="4948">MNTIYEVIFHLFQEHKEVKHQPWAIIVTSIYKKLAGTESIGF</sequence>
<reference evidence="1" key="1">
    <citation type="submission" date="2018-02" db="EMBL/GenBank/DDBJ databases">
        <title>Rhizophora mucronata_Transcriptome.</title>
        <authorList>
            <person name="Meera S.P."/>
            <person name="Sreeshan A."/>
            <person name="Augustine A."/>
        </authorList>
    </citation>
    <scope>NUCLEOTIDE SEQUENCE</scope>
    <source>
        <tissue evidence="1">Leaf</tissue>
    </source>
</reference>
<accession>A0A2P2R3Z9</accession>
<dbReference type="EMBL" id="GGEC01093436">
    <property type="protein sequence ID" value="MBX73920.1"/>
    <property type="molecule type" value="Transcribed_RNA"/>
</dbReference>
<proteinExistence type="predicted"/>
<organism evidence="1">
    <name type="scientific">Rhizophora mucronata</name>
    <name type="common">Asiatic mangrove</name>
    <dbReference type="NCBI Taxonomy" id="61149"/>
    <lineage>
        <taxon>Eukaryota</taxon>
        <taxon>Viridiplantae</taxon>
        <taxon>Streptophyta</taxon>
        <taxon>Embryophyta</taxon>
        <taxon>Tracheophyta</taxon>
        <taxon>Spermatophyta</taxon>
        <taxon>Magnoliopsida</taxon>
        <taxon>eudicotyledons</taxon>
        <taxon>Gunneridae</taxon>
        <taxon>Pentapetalae</taxon>
        <taxon>rosids</taxon>
        <taxon>fabids</taxon>
        <taxon>Malpighiales</taxon>
        <taxon>Rhizophoraceae</taxon>
        <taxon>Rhizophora</taxon>
    </lineage>
</organism>
<dbReference type="AlphaFoldDB" id="A0A2P2R3Z9"/>
<name>A0A2P2R3Z9_RHIMU</name>
<protein>
    <submittedName>
        <fullName evidence="1">Uncharacterized protein</fullName>
    </submittedName>
</protein>